<dbReference type="GeneID" id="8500433"/>
<feature type="region of interest" description="Disordered" evidence="1">
    <location>
        <begin position="96"/>
        <end position="119"/>
    </location>
</feature>
<evidence type="ECO:0000313" key="3">
    <source>
        <dbReference type="Proteomes" id="UP000007703"/>
    </source>
</evidence>
<organism evidence="2 3">
    <name type="scientific">Clavispora lusitaniae (strain ATCC 42720)</name>
    <name type="common">Yeast</name>
    <name type="synonym">Candida lusitaniae</name>
    <dbReference type="NCBI Taxonomy" id="306902"/>
    <lineage>
        <taxon>Eukaryota</taxon>
        <taxon>Fungi</taxon>
        <taxon>Dikarya</taxon>
        <taxon>Ascomycota</taxon>
        <taxon>Saccharomycotina</taxon>
        <taxon>Pichiomycetes</taxon>
        <taxon>Metschnikowiaceae</taxon>
        <taxon>Clavispora</taxon>
    </lineage>
</organism>
<dbReference type="InParanoid" id="C4XY22"/>
<dbReference type="OrthoDB" id="4025787at2759"/>
<evidence type="ECO:0000313" key="2">
    <source>
        <dbReference type="EMBL" id="EEQ36722.1"/>
    </source>
</evidence>
<dbReference type="VEuPathDB" id="FungiDB:CLUG_00845"/>
<feature type="compositionally biased region" description="Basic residues" evidence="1">
    <location>
        <begin position="69"/>
        <end position="79"/>
    </location>
</feature>
<dbReference type="KEGG" id="clu:CLUG_00845"/>
<feature type="region of interest" description="Disordered" evidence="1">
    <location>
        <begin position="66"/>
        <end position="85"/>
    </location>
</feature>
<evidence type="ECO:0000256" key="1">
    <source>
        <dbReference type="SAM" id="MobiDB-lite"/>
    </source>
</evidence>
<proteinExistence type="predicted"/>
<dbReference type="AlphaFoldDB" id="C4XY22"/>
<dbReference type="EMBL" id="CH408076">
    <property type="protein sequence ID" value="EEQ36722.1"/>
    <property type="molecule type" value="Genomic_DNA"/>
</dbReference>
<gene>
    <name evidence="2" type="ORF">CLUG_00845</name>
</gene>
<reference evidence="2 3" key="1">
    <citation type="journal article" date="2009" name="Nature">
        <title>Evolution of pathogenicity and sexual reproduction in eight Candida genomes.</title>
        <authorList>
            <person name="Butler G."/>
            <person name="Rasmussen M.D."/>
            <person name="Lin M.F."/>
            <person name="Santos M.A."/>
            <person name="Sakthikumar S."/>
            <person name="Munro C.A."/>
            <person name="Rheinbay E."/>
            <person name="Grabherr M."/>
            <person name="Forche A."/>
            <person name="Reedy J.L."/>
            <person name="Agrafioti I."/>
            <person name="Arnaud M.B."/>
            <person name="Bates S."/>
            <person name="Brown A.J."/>
            <person name="Brunke S."/>
            <person name="Costanzo M.C."/>
            <person name="Fitzpatrick D.A."/>
            <person name="de Groot P.W."/>
            <person name="Harris D."/>
            <person name="Hoyer L.L."/>
            <person name="Hube B."/>
            <person name="Klis F.M."/>
            <person name="Kodira C."/>
            <person name="Lennard N."/>
            <person name="Logue M.E."/>
            <person name="Martin R."/>
            <person name="Neiman A.M."/>
            <person name="Nikolaou E."/>
            <person name="Quail M.A."/>
            <person name="Quinn J."/>
            <person name="Santos M.C."/>
            <person name="Schmitzberger F.F."/>
            <person name="Sherlock G."/>
            <person name="Shah P."/>
            <person name="Silverstein K.A."/>
            <person name="Skrzypek M.S."/>
            <person name="Soll D."/>
            <person name="Staggs R."/>
            <person name="Stansfield I."/>
            <person name="Stumpf M.P."/>
            <person name="Sudbery P.E."/>
            <person name="Srikantha T."/>
            <person name="Zeng Q."/>
            <person name="Berman J."/>
            <person name="Berriman M."/>
            <person name="Heitman J."/>
            <person name="Gow N.A."/>
            <person name="Lorenz M.C."/>
            <person name="Birren B.W."/>
            <person name="Kellis M."/>
            <person name="Cuomo C.A."/>
        </authorList>
    </citation>
    <scope>NUCLEOTIDE SEQUENCE [LARGE SCALE GENOMIC DNA]</scope>
    <source>
        <strain evidence="2 3">ATCC 42720</strain>
    </source>
</reference>
<feature type="compositionally biased region" description="Low complexity" evidence="1">
    <location>
        <begin position="105"/>
        <end position="118"/>
    </location>
</feature>
<protein>
    <submittedName>
        <fullName evidence="2">Uncharacterized protein</fullName>
    </submittedName>
</protein>
<name>C4XY22_CLAL4</name>
<dbReference type="HOGENOM" id="CLU_776132_0_0_1"/>
<sequence length="357" mass="39201">MLLPQHYSLFPKTPRMVLTNRVQVAPPANGKKLWRVKRTPSLGTSTLTSDSSLECWNNSLRISAAGRQLAKRPPTKRPKSKDGVPKSFVFVDLSPVRSSDDDETSSPNTSNTSPLTDSGLLSPLSLGNFSFGSISDDDMSQTQNTDFYNDSFFLADDTKVLGLGFLNMDYNYSQPQPMAPYPDMLSSFESADIATNETQNNNIHQMAFSYPEQASVVSNQPSSVGHKRAKSVSTFTGRKNGDGSVFRSYKGPNAVRKHSRRSQRSVSESNIVFNASSLLDTSSAQVSPVTPSADKLLQDFMHIPEEQKMSASDGEILNPEVMSFGDNESFLNSLDFGFSMGSDFSKENQGFLCFPTL</sequence>
<accession>C4XY22</accession>
<dbReference type="Proteomes" id="UP000007703">
    <property type="component" value="Unassembled WGS sequence"/>
</dbReference>